<reference evidence="23" key="1">
    <citation type="submission" date="2025-08" db="UniProtKB">
        <authorList>
            <consortium name="Ensembl"/>
        </authorList>
    </citation>
    <scope>IDENTIFICATION</scope>
</reference>
<dbReference type="PROSITE" id="PS51113">
    <property type="entry name" value="ZF_BTK"/>
    <property type="match status" value="1"/>
</dbReference>
<dbReference type="Gene3D" id="2.30.29.30">
    <property type="entry name" value="Pleckstrin-homology domain (PH domain)/Phosphotyrosine-binding domain (PTB)"/>
    <property type="match status" value="1"/>
</dbReference>
<feature type="domain" description="SH3" evidence="20">
    <location>
        <begin position="138"/>
        <end position="198"/>
    </location>
</feature>
<dbReference type="PROSITE" id="PS50011">
    <property type="entry name" value="PROTEIN_KINASE_DOM"/>
    <property type="match status" value="1"/>
</dbReference>
<dbReference type="SUPFAM" id="SSF50729">
    <property type="entry name" value="PH domain-like"/>
    <property type="match status" value="1"/>
</dbReference>
<evidence type="ECO:0000256" key="6">
    <source>
        <dbReference type="ARBA" id="ARBA00022741"/>
    </source>
</evidence>
<evidence type="ECO:0000256" key="4">
    <source>
        <dbReference type="ARBA" id="ARBA00022679"/>
    </source>
</evidence>
<evidence type="ECO:0000256" key="15">
    <source>
        <dbReference type="PROSITE-ProRule" id="PRU00192"/>
    </source>
</evidence>
<dbReference type="PRINTS" id="PR00402">
    <property type="entry name" value="TECBTKDOMAIN"/>
</dbReference>
<evidence type="ECO:0000256" key="12">
    <source>
        <dbReference type="ARBA" id="ARBA00023137"/>
    </source>
</evidence>
<evidence type="ECO:0000259" key="21">
    <source>
        <dbReference type="PROSITE" id="PS50003"/>
    </source>
</evidence>
<dbReference type="PROSITE" id="PS50001">
    <property type="entry name" value="SH2"/>
    <property type="match status" value="1"/>
</dbReference>
<dbReference type="SMART" id="SM00107">
    <property type="entry name" value="BTK"/>
    <property type="match status" value="1"/>
</dbReference>
<evidence type="ECO:0000259" key="19">
    <source>
        <dbReference type="PROSITE" id="PS50001"/>
    </source>
</evidence>
<dbReference type="InterPro" id="IPR000980">
    <property type="entry name" value="SH2"/>
</dbReference>
<dbReference type="Pfam" id="PF07714">
    <property type="entry name" value="PK_Tyr_Ser-Thr"/>
    <property type="match status" value="1"/>
</dbReference>
<dbReference type="GO" id="GO:0005524">
    <property type="term" value="F:ATP binding"/>
    <property type="evidence" value="ECO:0007669"/>
    <property type="project" value="UniProtKB-UniRule"/>
</dbReference>
<dbReference type="CDD" id="cd11905">
    <property type="entry name" value="SH3_Tec"/>
    <property type="match status" value="1"/>
</dbReference>
<evidence type="ECO:0000256" key="3">
    <source>
        <dbReference type="ARBA" id="ARBA00022553"/>
    </source>
</evidence>
<sequence>SLLKKRELGKFKKYRKGSVDISRIKCVEVVKSDGIIPCQNKYPFQVVYDANTLYIFAPSAQSRDQWVRNLKEEIKNNSNIMVKYHPKFWTEGIYQCCRQTEKLAPGCEKYNLFENSKYICFHRRPPPPVPPVEENGNEEEEVVVAMYDFEPTEHHDLRLEKGEEYTVIEKNDIHWWKARDKYGKQGYIPSNYVTGKKSNNLDQYEWYSRNLNRSKAEQLLRNEDKEGGFVVRDSSQPGLYTVSLYTKFGGEGSSGIRHYHIKETVTSPKQYYLAEKHLFNSIPEIIEYHKHNAAGLVTRLRYPVTPKKTAAPTTAGFSYEKWEINPSELTFMRELGSGLFGVVRLGKWRAQYKVAIKAIREGAMYEEDFIEEAKVMMKLTHPKLVQLYGVCTQQRPIYIVTEFMEHGCLLNYLRQKRGVLSKDVLLTMCQDVCEGMEYLERNSFIHRDLAARNCLVSDSGVVKVSDFGMTRYVLDDQYTSSSGAKFPVKWCPPEVFNYSRFSSKSDVWSFGVLMWEVFTEGKMPFEKSSNYEVVTMVSQGHRLYRPKLACKQVYETMMMCWQEVYTFLFFLFLN</sequence>
<dbReference type="InterPro" id="IPR008266">
    <property type="entry name" value="Tyr_kinase_AS"/>
</dbReference>
<dbReference type="GO" id="GO:0035556">
    <property type="term" value="P:intracellular signal transduction"/>
    <property type="evidence" value="ECO:0007669"/>
    <property type="project" value="InterPro"/>
</dbReference>
<dbReference type="Gene3D" id="3.30.505.10">
    <property type="entry name" value="SH2 domain"/>
    <property type="match status" value="1"/>
</dbReference>
<keyword evidence="3" id="KW-0597">Phosphoprotein</keyword>
<dbReference type="FunFam" id="3.30.505.10:FF:000041">
    <property type="entry name" value="Tyrosine-protein kinase"/>
    <property type="match status" value="1"/>
</dbReference>
<dbReference type="InterPro" id="IPR011993">
    <property type="entry name" value="PH-like_dom_sf"/>
</dbReference>
<dbReference type="InterPro" id="IPR001245">
    <property type="entry name" value="Ser-Thr/Tyr_kinase_cat_dom"/>
</dbReference>
<dbReference type="InterPro" id="IPR035572">
    <property type="entry name" value="Tec_SH3"/>
</dbReference>
<evidence type="ECO:0000259" key="22">
    <source>
        <dbReference type="PROSITE" id="PS50011"/>
    </source>
</evidence>
<comment type="catalytic activity">
    <reaction evidence="13 18">
        <text>L-tyrosyl-[protein] + ATP = O-phospho-L-tyrosyl-[protein] + ADP + H(+)</text>
        <dbReference type="Rhea" id="RHEA:10596"/>
        <dbReference type="Rhea" id="RHEA-COMP:10136"/>
        <dbReference type="Rhea" id="RHEA-COMP:20101"/>
        <dbReference type="ChEBI" id="CHEBI:15378"/>
        <dbReference type="ChEBI" id="CHEBI:30616"/>
        <dbReference type="ChEBI" id="CHEBI:46858"/>
        <dbReference type="ChEBI" id="CHEBI:61978"/>
        <dbReference type="ChEBI" id="CHEBI:456216"/>
        <dbReference type="EC" id="2.7.10.2"/>
    </reaction>
</comment>
<feature type="domain" description="PH" evidence="21">
    <location>
        <begin position="1"/>
        <end position="75"/>
    </location>
</feature>
<dbReference type="Pfam" id="PF00169">
    <property type="entry name" value="PH"/>
    <property type="match status" value="1"/>
</dbReference>
<dbReference type="GO" id="GO:0008270">
    <property type="term" value="F:zinc ion binding"/>
    <property type="evidence" value="ECO:0007669"/>
    <property type="project" value="UniProtKB-KW"/>
</dbReference>
<keyword evidence="11 14" id="KW-0727">SH2 domain</keyword>
<evidence type="ECO:0000313" key="24">
    <source>
        <dbReference type="Proteomes" id="UP000694541"/>
    </source>
</evidence>
<reference evidence="23" key="2">
    <citation type="submission" date="2025-09" db="UniProtKB">
        <authorList>
            <consortium name="Ensembl"/>
        </authorList>
    </citation>
    <scope>IDENTIFICATION</scope>
</reference>
<dbReference type="Pfam" id="PF00017">
    <property type="entry name" value="SH2"/>
    <property type="match status" value="1"/>
</dbReference>
<dbReference type="FunFam" id="3.30.200.20:FF:000053">
    <property type="entry name" value="Tyrosine-protein kinase"/>
    <property type="match status" value="1"/>
</dbReference>
<keyword evidence="4 18" id="KW-0808">Transferase</keyword>
<evidence type="ECO:0000256" key="2">
    <source>
        <dbReference type="ARBA" id="ARBA00022443"/>
    </source>
</evidence>
<dbReference type="InterPro" id="IPR011009">
    <property type="entry name" value="Kinase-like_dom_sf"/>
</dbReference>
<evidence type="ECO:0000256" key="17">
    <source>
        <dbReference type="PROSITE-ProRule" id="PRU10141"/>
    </source>
</evidence>
<evidence type="ECO:0000256" key="8">
    <source>
        <dbReference type="ARBA" id="ARBA00022777"/>
    </source>
</evidence>
<evidence type="ECO:0000256" key="18">
    <source>
        <dbReference type="RuleBase" id="RU362096"/>
    </source>
</evidence>
<dbReference type="PRINTS" id="PR00452">
    <property type="entry name" value="SH3DOMAIN"/>
</dbReference>
<keyword evidence="9" id="KW-0862">Zinc</keyword>
<feature type="domain" description="Protein kinase" evidence="22">
    <location>
        <begin position="329"/>
        <end position="574"/>
    </location>
</feature>
<dbReference type="Proteomes" id="UP000694541">
    <property type="component" value="Unplaced"/>
</dbReference>
<protein>
    <recommendedName>
        <fullName evidence="18">Tyrosine-protein kinase</fullName>
        <ecNumber evidence="18">2.7.10.2</ecNumber>
    </recommendedName>
</protein>
<dbReference type="PROSITE" id="PS50002">
    <property type="entry name" value="SH3"/>
    <property type="match status" value="1"/>
</dbReference>
<evidence type="ECO:0000256" key="14">
    <source>
        <dbReference type="PROSITE-ProRule" id="PRU00191"/>
    </source>
</evidence>
<feature type="binding site" evidence="17">
    <location>
        <position position="357"/>
    </location>
    <ligand>
        <name>ATP</name>
        <dbReference type="ChEBI" id="CHEBI:30616"/>
    </ligand>
</feature>
<dbReference type="PRINTS" id="PR00109">
    <property type="entry name" value="TYRKINASE"/>
</dbReference>
<dbReference type="SMART" id="SM00252">
    <property type="entry name" value="SH2"/>
    <property type="match status" value="1"/>
</dbReference>
<keyword evidence="24" id="KW-1185">Reference proteome</keyword>
<dbReference type="Gene3D" id="2.30.30.40">
    <property type="entry name" value="SH3 Domains"/>
    <property type="match status" value="1"/>
</dbReference>
<proteinExistence type="inferred from homology"/>
<dbReference type="SUPFAM" id="SSF50044">
    <property type="entry name" value="SH3-domain"/>
    <property type="match status" value="1"/>
</dbReference>
<dbReference type="InterPro" id="IPR020635">
    <property type="entry name" value="Tyr_kinase_cat_dom"/>
</dbReference>
<dbReference type="SMART" id="SM00326">
    <property type="entry name" value="SH3"/>
    <property type="match status" value="1"/>
</dbReference>
<evidence type="ECO:0000256" key="11">
    <source>
        <dbReference type="ARBA" id="ARBA00022999"/>
    </source>
</evidence>
<dbReference type="EC" id="2.7.10.2" evidence="18"/>
<keyword evidence="6 17" id="KW-0547">Nucleotide-binding</keyword>
<evidence type="ECO:0000259" key="20">
    <source>
        <dbReference type="PROSITE" id="PS50002"/>
    </source>
</evidence>
<keyword evidence="10 17" id="KW-0067">ATP-binding</keyword>
<evidence type="ECO:0000256" key="1">
    <source>
        <dbReference type="ARBA" id="ARBA00001947"/>
    </source>
</evidence>
<dbReference type="Pfam" id="PF00018">
    <property type="entry name" value="SH3_1"/>
    <property type="match status" value="1"/>
</dbReference>
<dbReference type="SUPFAM" id="SSF56112">
    <property type="entry name" value="Protein kinase-like (PK-like)"/>
    <property type="match status" value="1"/>
</dbReference>
<dbReference type="Gene3D" id="1.10.510.10">
    <property type="entry name" value="Transferase(Phosphotransferase) domain 1"/>
    <property type="match status" value="1"/>
</dbReference>
<name>A0A8B9N8D9_9AVES</name>
<dbReference type="InterPro" id="IPR050198">
    <property type="entry name" value="Non-receptor_tyrosine_kinases"/>
</dbReference>
<dbReference type="AlphaFoldDB" id="A0A8B9N8D9"/>
<evidence type="ECO:0000313" key="23">
    <source>
        <dbReference type="Ensembl" id="ENSANIP00000019200.1"/>
    </source>
</evidence>
<dbReference type="PROSITE" id="PS50003">
    <property type="entry name" value="PH_DOMAIN"/>
    <property type="match status" value="1"/>
</dbReference>
<dbReference type="PROSITE" id="PS00109">
    <property type="entry name" value="PROTEIN_KINASE_TYR"/>
    <property type="match status" value="1"/>
</dbReference>
<evidence type="ECO:0000256" key="16">
    <source>
        <dbReference type="PROSITE-ProRule" id="PRU00432"/>
    </source>
</evidence>
<dbReference type="InterPro" id="IPR000719">
    <property type="entry name" value="Prot_kinase_dom"/>
</dbReference>
<feature type="domain" description="SH2" evidence="19">
    <location>
        <begin position="206"/>
        <end position="304"/>
    </location>
</feature>
<organism evidence="23 24">
    <name type="scientific">Accipiter nisus</name>
    <name type="common">Eurasian sparrowhawk</name>
    <dbReference type="NCBI Taxonomy" id="211598"/>
    <lineage>
        <taxon>Eukaryota</taxon>
        <taxon>Metazoa</taxon>
        <taxon>Chordata</taxon>
        <taxon>Craniata</taxon>
        <taxon>Vertebrata</taxon>
        <taxon>Euteleostomi</taxon>
        <taxon>Archelosauria</taxon>
        <taxon>Archosauria</taxon>
        <taxon>Dinosauria</taxon>
        <taxon>Saurischia</taxon>
        <taxon>Theropoda</taxon>
        <taxon>Coelurosauria</taxon>
        <taxon>Aves</taxon>
        <taxon>Neognathae</taxon>
        <taxon>Neoaves</taxon>
        <taxon>Telluraves</taxon>
        <taxon>Accipitrimorphae</taxon>
        <taxon>Accipitriformes</taxon>
        <taxon>Accipitridae</taxon>
        <taxon>Accipitrinae</taxon>
        <taxon>Accipiter</taxon>
    </lineage>
</organism>
<comment type="cofactor">
    <cofactor evidence="1">
        <name>Zn(2+)</name>
        <dbReference type="ChEBI" id="CHEBI:29105"/>
    </cofactor>
</comment>
<dbReference type="Ensembl" id="ENSANIT00000019841.1">
    <property type="protein sequence ID" value="ENSANIP00000019200.1"/>
    <property type="gene ID" value="ENSANIG00000012945.1"/>
</dbReference>
<dbReference type="Pfam" id="PF00779">
    <property type="entry name" value="BTK"/>
    <property type="match status" value="1"/>
</dbReference>
<dbReference type="GO" id="GO:0004715">
    <property type="term" value="F:non-membrane spanning protein tyrosine kinase activity"/>
    <property type="evidence" value="ECO:0007669"/>
    <property type="project" value="UniProtKB-EC"/>
</dbReference>
<dbReference type="PANTHER" id="PTHR24418">
    <property type="entry name" value="TYROSINE-PROTEIN KINASE"/>
    <property type="match status" value="1"/>
</dbReference>
<dbReference type="InterPro" id="IPR036860">
    <property type="entry name" value="SH2_dom_sf"/>
</dbReference>
<evidence type="ECO:0000256" key="10">
    <source>
        <dbReference type="ARBA" id="ARBA00022840"/>
    </source>
</evidence>
<dbReference type="InterPro" id="IPR001562">
    <property type="entry name" value="Znf_Btk_motif"/>
</dbReference>
<keyword evidence="12 18" id="KW-0829">Tyrosine-protein kinase</keyword>
<dbReference type="GO" id="GO:0005829">
    <property type="term" value="C:cytosol"/>
    <property type="evidence" value="ECO:0007669"/>
    <property type="project" value="UniProtKB-ARBA"/>
</dbReference>
<dbReference type="SUPFAM" id="SSF55550">
    <property type="entry name" value="SH2 domain"/>
    <property type="match status" value="1"/>
</dbReference>
<dbReference type="PRINTS" id="PR00401">
    <property type="entry name" value="SH2DOMAIN"/>
</dbReference>
<evidence type="ECO:0000256" key="7">
    <source>
        <dbReference type="ARBA" id="ARBA00022771"/>
    </source>
</evidence>
<evidence type="ECO:0000256" key="13">
    <source>
        <dbReference type="ARBA" id="ARBA00051245"/>
    </source>
</evidence>
<evidence type="ECO:0000256" key="9">
    <source>
        <dbReference type="ARBA" id="ARBA00022833"/>
    </source>
</evidence>
<dbReference type="InterPro" id="IPR001849">
    <property type="entry name" value="PH_domain"/>
</dbReference>
<dbReference type="InterPro" id="IPR017441">
    <property type="entry name" value="Protein_kinase_ATP_BS"/>
</dbReference>
<keyword evidence="8 18" id="KW-0418">Kinase</keyword>
<keyword evidence="7 16" id="KW-0863">Zinc-finger</keyword>
<accession>A0A8B9N8D9</accession>
<dbReference type="FunFam" id="1.10.510.10:FF:000052">
    <property type="entry name" value="Tyrosine-protein kinase"/>
    <property type="match status" value="1"/>
</dbReference>
<keyword evidence="2 15" id="KW-0728">SH3 domain</keyword>
<dbReference type="InterPro" id="IPR001452">
    <property type="entry name" value="SH3_domain"/>
</dbReference>
<comment type="similarity">
    <text evidence="18">Belongs to the protein kinase superfamily. Tyr protein kinase family.</text>
</comment>
<keyword evidence="5" id="KW-0479">Metal-binding</keyword>
<dbReference type="SMART" id="SM00219">
    <property type="entry name" value="TyrKc"/>
    <property type="match status" value="1"/>
</dbReference>
<dbReference type="CDD" id="cd10396">
    <property type="entry name" value="SH2_Tec_Itk"/>
    <property type="match status" value="1"/>
</dbReference>
<evidence type="ECO:0000256" key="5">
    <source>
        <dbReference type="ARBA" id="ARBA00022723"/>
    </source>
</evidence>
<dbReference type="PROSITE" id="PS00107">
    <property type="entry name" value="PROTEIN_KINASE_ATP"/>
    <property type="match status" value="1"/>
</dbReference>
<dbReference type="InterPro" id="IPR036028">
    <property type="entry name" value="SH3-like_dom_sf"/>
</dbReference>